<accession>A0AC60QPK8</accession>
<gene>
    <name evidence="1" type="ORF">HPB47_017946</name>
</gene>
<proteinExistence type="predicted"/>
<name>A0AC60QPK8_IXOPE</name>
<reference evidence="1 2" key="1">
    <citation type="journal article" date="2020" name="Cell">
        <title>Large-Scale Comparative Analyses of Tick Genomes Elucidate Their Genetic Diversity and Vector Capacities.</title>
        <authorList>
            <consortium name="Tick Genome and Microbiome Consortium (TIGMIC)"/>
            <person name="Jia N."/>
            <person name="Wang J."/>
            <person name="Shi W."/>
            <person name="Du L."/>
            <person name="Sun Y."/>
            <person name="Zhan W."/>
            <person name="Jiang J.F."/>
            <person name="Wang Q."/>
            <person name="Zhang B."/>
            <person name="Ji P."/>
            <person name="Bell-Sakyi L."/>
            <person name="Cui X.M."/>
            <person name="Yuan T.T."/>
            <person name="Jiang B.G."/>
            <person name="Yang W.F."/>
            <person name="Lam T.T."/>
            <person name="Chang Q.C."/>
            <person name="Ding S.J."/>
            <person name="Wang X.J."/>
            <person name="Zhu J.G."/>
            <person name="Ruan X.D."/>
            <person name="Zhao L."/>
            <person name="Wei J.T."/>
            <person name="Ye R.Z."/>
            <person name="Que T.C."/>
            <person name="Du C.H."/>
            <person name="Zhou Y.H."/>
            <person name="Cheng J.X."/>
            <person name="Dai P.F."/>
            <person name="Guo W.B."/>
            <person name="Han X.H."/>
            <person name="Huang E.J."/>
            <person name="Li L.F."/>
            <person name="Wei W."/>
            <person name="Gao Y.C."/>
            <person name="Liu J.Z."/>
            <person name="Shao H.Z."/>
            <person name="Wang X."/>
            <person name="Wang C.C."/>
            <person name="Yang T.C."/>
            <person name="Huo Q.B."/>
            <person name="Li W."/>
            <person name="Chen H.Y."/>
            <person name="Chen S.E."/>
            <person name="Zhou L.G."/>
            <person name="Ni X.B."/>
            <person name="Tian J.H."/>
            <person name="Sheng Y."/>
            <person name="Liu T."/>
            <person name="Pan Y.S."/>
            <person name="Xia L.Y."/>
            <person name="Li J."/>
            <person name="Zhao F."/>
            <person name="Cao W.C."/>
        </authorList>
    </citation>
    <scope>NUCLEOTIDE SEQUENCE [LARGE SCALE GENOMIC DNA]</scope>
    <source>
        <strain evidence="1">Iper-2018</strain>
    </source>
</reference>
<evidence type="ECO:0000313" key="1">
    <source>
        <dbReference type="EMBL" id="KAG0436431.1"/>
    </source>
</evidence>
<dbReference type="Proteomes" id="UP000805193">
    <property type="component" value="Unassembled WGS sequence"/>
</dbReference>
<organism evidence="1 2">
    <name type="scientific">Ixodes persulcatus</name>
    <name type="common">Taiga tick</name>
    <dbReference type="NCBI Taxonomy" id="34615"/>
    <lineage>
        <taxon>Eukaryota</taxon>
        <taxon>Metazoa</taxon>
        <taxon>Ecdysozoa</taxon>
        <taxon>Arthropoda</taxon>
        <taxon>Chelicerata</taxon>
        <taxon>Arachnida</taxon>
        <taxon>Acari</taxon>
        <taxon>Parasitiformes</taxon>
        <taxon>Ixodida</taxon>
        <taxon>Ixodoidea</taxon>
        <taxon>Ixodidae</taxon>
        <taxon>Ixodinae</taxon>
        <taxon>Ixodes</taxon>
    </lineage>
</organism>
<dbReference type="EMBL" id="JABSTQ010006952">
    <property type="protein sequence ID" value="KAG0436431.1"/>
    <property type="molecule type" value="Genomic_DNA"/>
</dbReference>
<sequence>MNGNPAVGPTLEHQDATTSQQRVIIPPDDMNMSDIDDEGWTPAKTSKKRKKPSSNSSSSTDTIRTGTLMTEGLTVIFVPAAEDNLITSLSSLKVSDALNLLCPECIIEIRYNRRLNLIAVDTRNGQTTRALLDCKKLCGIPVKTYEPLPRHYAVGVITEVDTTLSEADIWKHLRSPENRVARLRRFGQSSAIKISFCGTTLPSFVYLGLVRHPVTLFKERPIQCRKCCRYGHREASCKNPTVCNRCSGTHPDTESCTAQEKCVNCGEAHSAKSPSCPKWRKERKTRNYARHHAVDFRTAKDAVQEPNAPNPTKGSDEFPPLPQMSMAGGTGKEVQSQHTYASVSKGQRQGKPRAGVNKNEQNSDERPQETATEATVSRGANHQRSSERYSPPPPRTTPPSEASSEKNHHTTESGPESGAGTFSARLPRGLDRHTAAVLHRLRTGSAFTPAWIGRFRPDLNPNCQTSQETADAEHLLLHCTDYDDERTALHHACSRLGLSSASLEELLHPRATRAVTDVALKQLITYLKDTALLEIL</sequence>
<keyword evidence="2" id="KW-1185">Reference proteome</keyword>
<protein>
    <submittedName>
        <fullName evidence="1">Uncharacterized protein</fullName>
    </submittedName>
</protein>
<evidence type="ECO:0000313" key="2">
    <source>
        <dbReference type="Proteomes" id="UP000805193"/>
    </source>
</evidence>
<comment type="caution">
    <text evidence="1">The sequence shown here is derived from an EMBL/GenBank/DDBJ whole genome shotgun (WGS) entry which is preliminary data.</text>
</comment>